<gene>
    <name evidence="1" type="ORF">BpHYR1_020454</name>
</gene>
<dbReference type="EMBL" id="REGN01008314">
    <property type="protein sequence ID" value="RNA03890.1"/>
    <property type="molecule type" value="Genomic_DNA"/>
</dbReference>
<name>A0A3M7PXS8_BRAPC</name>
<dbReference type="Proteomes" id="UP000276133">
    <property type="component" value="Unassembled WGS sequence"/>
</dbReference>
<protein>
    <submittedName>
        <fullName evidence="1">Uncharacterized protein</fullName>
    </submittedName>
</protein>
<evidence type="ECO:0000313" key="2">
    <source>
        <dbReference type="Proteomes" id="UP000276133"/>
    </source>
</evidence>
<proteinExistence type="predicted"/>
<comment type="caution">
    <text evidence="1">The sequence shown here is derived from an EMBL/GenBank/DDBJ whole genome shotgun (WGS) entry which is preliminary data.</text>
</comment>
<dbReference type="AlphaFoldDB" id="A0A3M7PXS8"/>
<sequence length="163" mass="19387">MQGKKSCKEEFFFNLYLKFTIPKISQFQIEKVKKPHLKIKKLVKIKIKFRSITLIICLLIINKSINFKKQYFKNYQRKHIATGETTNSLEADIQLLTNHFNLDFTLLLNKTNKFKSELKEHCDYKNASRKLMLKVQKVFPKKRKIKCGKRKFRCGFSADFSAK</sequence>
<organism evidence="1 2">
    <name type="scientific">Brachionus plicatilis</name>
    <name type="common">Marine rotifer</name>
    <name type="synonym">Brachionus muelleri</name>
    <dbReference type="NCBI Taxonomy" id="10195"/>
    <lineage>
        <taxon>Eukaryota</taxon>
        <taxon>Metazoa</taxon>
        <taxon>Spiralia</taxon>
        <taxon>Gnathifera</taxon>
        <taxon>Rotifera</taxon>
        <taxon>Eurotatoria</taxon>
        <taxon>Monogononta</taxon>
        <taxon>Pseudotrocha</taxon>
        <taxon>Ploima</taxon>
        <taxon>Brachionidae</taxon>
        <taxon>Brachionus</taxon>
    </lineage>
</organism>
<reference evidence="1 2" key="1">
    <citation type="journal article" date="2018" name="Sci. Rep.">
        <title>Genomic signatures of local adaptation to the degree of environmental predictability in rotifers.</title>
        <authorList>
            <person name="Franch-Gras L."/>
            <person name="Hahn C."/>
            <person name="Garcia-Roger E.M."/>
            <person name="Carmona M.J."/>
            <person name="Serra M."/>
            <person name="Gomez A."/>
        </authorList>
    </citation>
    <scope>NUCLEOTIDE SEQUENCE [LARGE SCALE GENOMIC DNA]</scope>
    <source>
        <strain evidence="1">HYR1</strain>
    </source>
</reference>
<accession>A0A3M7PXS8</accession>
<keyword evidence="2" id="KW-1185">Reference proteome</keyword>
<evidence type="ECO:0000313" key="1">
    <source>
        <dbReference type="EMBL" id="RNA03890.1"/>
    </source>
</evidence>